<dbReference type="PANTHER" id="PTHR43132:SF2">
    <property type="entry name" value="ARSENICAL RESISTANCE OPERON REPRESSOR ARSR-RELATED"/>
    <property type="match status" value="1"/>
</dbReference>
<keyword evidence="1" id="KW-0805">Transcription regulation</keyword>
<comment type="caution">
    <text evidence="5">The sequence shown here is derived from an EMBL/GenBank/DDBJ whole genome shotgun (WGS) entry which is preliminary data.</text>
</comment>
<evidence type="ECO:0000313" key="5">
    <source>
        <dbReference type="EMBL" id="RSD09183.1"/>
    </source>
</evidence>
<dbReference type="InterPro" id="IPR036390">
    <property type="entry name" value="WH_DNA-bd_sf"/>
</dbReference>
<feature type="domain" description="HTH arsR-type" evidence="4">
    <location>
        <begin position="1"/>
        <end position="95"/>
    </location>
</feature>
<accession>A0A427SX71</accession>
<dbReference type="Gene3D" id="1.10.10.10">
    <property type="entry name" value="Winged helix-like DNA-binding domain superfamily/Winged helix DNA-binding domain"/>
    <property type="match status" value="1"/>
</dbReference>
<dbReference type="RefSeq" id="WP_125315123.1">
    <property type="nucleotide sequence ID" value="NZ_RSEC01000061.1"/>
</dbReference>
<dbReference type="InterPro" id="IPR036388">
    <property type="entry name" value="WH-like_DNA-bd_sf"/>
</dbReference>
<dbReference type="InterPro" id="IPR001845">
    <property type="entry name" value="HTH_ArsR_DNA-bd_dom"/>
</dbReference>
<dbReference type="OrthoDB" id="194599at2"/>
<evidence type="ECO:0000313" key="6">
    <source>
        <dbReference type="Proteomes" id="UP000267081"/>
    </source>
</evidence>
<evidence type="ECO:0000256" key="3">
    <source>
        <dbReference type="ARBA" id="ARBA00023163"/>
    </source>
</evidence>
<dbReference type="PANTHER" id="PTHR43132">
    <property type="entry name" value="ARSENICAL RESISTANCE OPERON REPRESSOR ARSR-RELATED"/>
    <property type="match status" value="1"/>
</dbReference>
<proteinExistence type="predicted"/>
<dbReference type="Proteomes" id="UP000267081">
    <property type="component" value="Unassembled WGS sequence"/>
</dbReference>
<dbReference type="NCBIfam" id="NF033788">
    <property type="entry name" value="HTH_metalloreg"/>
    <property type="match status" value="1"/>
</dbReference>
<keyword evidence="2" id="KW-0238">DNA-binding</keyword>
<evidence type="ECO:0000256" key="2">
    <source>
        <dbReference type="ARBA" id="ARBA00023125"/>
    </source>
</evidence>
<dbReference type="GO" id="GO:0003677">
    <property type="term" value="F:DNA binding"/>
    <property type="evidence" value="ECO:0007669"/>
    <property type="project" value="UniProtKB-KW"/>
</dbReference>
<dbReference type="PRINTS" id="PR00778">
    <property type="entry name" value="HTHARSR"/>
</dbReference>
<sequence length="120" mass="13147">MSRPLYQAKAEFFKNLGHPARIRVLELLSQREHAVSEMLPEVGIEPANLSQQLGVLRRAGLVVTRKEGSTVYYSLTSPEVAELLRVARRILTSVLSGQVELLDDLREPAGPAGSETGGRP</sequence>
<keyword evidence="6" id="KW-1185">Reference proteome</keyword>
<dbReference type="InterPro" id="IPR051011">
    <property type="entry name" value="Metal_resp_trans_reg"/>
</dbReference>
<gene>
    <name evidence="5" type="ORF">EIY87_39675</name>
</gene>
<reference evidence="5 6" key="1">
    <citation type="submission" date="2018-12" db="EMBL/GenBank/DDBJ databases">
        <title>Amycolatopsis eburnea sp. nov. actinomycete associate with arbuscular mycorrhiza fungal spore.</title>
        <authorList>
            <person name="Lumyong S."/>
            <person name="Chaiya L."/>
        </authorList>
    </citation>
    <scope>NUCLEOTIDE SEQUENCE [LARGE SCALE GENOMIC DNA]</scope>
    <source>
        <strain evidence="5 6">GLM-1</strain>
    </source>
</reference>
<dbReference type="CDD" id="cd00090">
    <property type="entry name" value="HTH_ARSR"/>
    <property type="match status" value="1"/>
</dbReference>
<dbReference type="GO" id="GO:0003700">
    <property type="term" value="F:DNA-binding transcription factor activity"/>
    <property type="evidence" value="ECO:0007669"/>
    <property type="project" value="InterPro"/>
</dbReference>
<name>A0A427SX71_9PSEU</name>
<evidence type="ECO:0000259" key="4">
    <source>
        <dbReference type="PROSITE" id="PS50987"/>
    </source>
</evidence>
<organism evidence="5 6">
    <name type="scientific">Amycolatopsis eburnea</name>
    <dbReference type="NCBI Taxonomy" id="2267691"/>
    <lineage>
        <taxon>Bacteria</taxon>
        <taxon>Bacillati</taxon>
        <taxon>Actinomycetota</taxon>
        <taxon>Actinomycetes</taxon>
        <taxon>Pseudonocardiales</taxon>
        <taxon>Pseudonocardiaceae</taxon>
        <taxon>Amycolatopsis</taxon>
    </lineage>
</organism>
<dbReference type="AlphaFoldDB" id="A0A427SX71"/>
<keyword evidence="3" id="KW-0804">Transcription</keyword>
<dbReference type="InterPro" id="IPR011991">
    <property type="entry name" value="ArsR-like_HTH"/>
</dbReference>
<dbReference type="SMART" id="SM00418">
    <property type="entry name" value="HTH_ARSR"/>
    <property type="match status" value="1"/>
</dbReference>
<dbReference type="Pfam" id="PF12840">
    <property type="entry name" value="HTH_20"/>
    <property type="match status" value="1"/>
</dbReference>
<evidence type="ECO:0000256" key="1">
    <source>
        <dbReference type="ARBA" id="ARBA00023015"/>
    </source>
</evidence>
<protein>
    <submittedName>
        <fullName evidence="5">Transcriptional regulator</fullName>
    </submittedName>
</protein>
<dbReference type="EMBL" id="RSEC01000061">
    <property type="protein sequence ID" value="RSD09183.1"/>
    <property type="molecule type" value="Genomic_DNA"/>
</dbReference>
<dbReference type="PROSITE" id="PS50987">
    <property type="entry name" value="HTH_ARSR_2"/>
    <property type="match status" value="1"/>
</dbReference>
<dbReference type="SUPFAM" id="SSF46785">
    <property type="entry name" value="Winged helix' DNA-binding domain"/>
    <property type="match status" value="1"/>
</dbReference>